<reference evidence="7 8" key="1">
    <citation type="journal article" date="2019" name="Int. J. Syst. Evol. Microbiol.">
        <title>The Global Catalogue of Microorganisms (GCM) 10K type strain sequencing project: providing services to taxonomists for standard genome sequencing and annotation.</title>
        <authorList>
            <consortium name="The Broad Institute Genomics Platform"/>
            <consortium name="The Broad Institute Genome Sequencing Center for Infectious Disease"/>
            <person name="Wu L."/>
            <person name="Ma J."/>
        </authorList>
    </citation>
    <scope>NUCLEOTIDE SEQUENCE [LARGE SCALE GENOMIC DNA]</scope>
    <source>
        <strain evidence="7 8">JCM 13002</strain>
    </source>
</reference>
<comment type="similarity">
    <text evidence="1">In the C-terminal section; belongs to the class-I pyridoxal-phosphate-dependent aminotransferase family.</text>
</comment>
<dbReference type="Gene3D" id="1.10.10.10">
    <property type="entry name" value="Winged helix-like DNA-binding domain superfamily/Winged helix DNA-binding domain"/>
    <property type="match status" value="1"/>
</dbReference>
<keyword evidence="7" id="KW-0032">Aminotransferase</keyword>
<dbReference type="InterPro" id="IPR015424">
    <property type="entry name" value="PyrdxlP-dep_Trfase"/>
</dbReference>
<keyword evidence="4" id="KW-0238">DNA-binding</keyword>
<keyword evidence="2" id="KW-0663">Pyridoxal phosphate</keyword>
<evidence type="ECO:0000256" key="2">
    <source>
        <dbReference type="ARBA" id="ARBA00022898"/>
    </source>
</evidence>
<dbReference type="PRINTS" id="PR00035">
    <property type="entry name" value="HTHGNTR"/>
</dbReference>
<organism evidence="7 8">
    <name type="scientific">Kitasatospora arboriphila</name>
    <dbReference type="NCBI Taxonomy" id="258052"/>
    <lineage>
        <taxon>Bacteria</taxon>
        <taxon>Bacillati</taxon>
        <taxon>Actinomycetota</taxon>
        <taxon>Actinomycetes</taxon>
        <taxon>Kitasatosporales</taxon>
        <taxon>Streptomycetaceae</taxon>
        <taxon>Kitasatospora</taxon>
    </lineage>
</organism>
<name>A0ABN1U553_9ACTN</name>
<keyword evidence="5" id="KW-0804">Transcription</keyword>
<proteinExistence type="inferred from homology"/>
<evidence type="ECO:0000313" key="7">
    <source>
        <dbReference type="EMBL" id="GAA1120151.1"/>
    </source>
</evidence>
<dbReference type="Pfam" id="PF00392">
    <property type="entry name" value="GntR"/>
    <property type="match status" value="1"/>
</dbReference>
<feature type="domain" description="HTH gntR-type" evidence="6">
    <location>
        <begin position="29"/>
        <end position="97"/>
    </location>
</feature>
<dbReference type="Proteomes" id="UP001499987">
    <property type="component" value="Unassembled WGS sequence"/>
</dbReference>
<dbReference type="PANTHER" id="PTHR46577">
    <property type="entry name" value="HTH-TYPE TRANSCRIPTIONAL REGULATORY PROTEIN GABR"/>
    <property type="match status" value="1"/>
</dbReference>
<dbReference type="InterPro" id="IPR036388">
    <property type="entry name" value="WH-like_DNA-bd_sf"/>
</dbReference>
<evidence type="ECO:0000256" key="4">
    <source>
        <dbReference type="ARBA" id="ARBA00023125"/>
    </source>
</evidence>
<sequence length="500" mass="52828">MSEWHTTITPPAFARLLRTARAPDGDGRRSAYRTLAGQVRTLLADGRLPVGTRLPAERELAAELALSRTTVATAYEALRTDGYLRSRRGAGSWTVLPEGTRPPADALQPVPPDQRDTVIDLGVAALPAPQPHLGRAAARALEQLPAYAAGHGHYPTGVPVLREAIARRFTARGLPTSPDQILVTTGAMGALQLARRALLGRGDRVAVEAPSYAHSLQLLRRAGARLVPVPLARPTGPQPQWDLAAWRRALRDSAPRVAYVVPDFHNPTGALVPEEQRRALLSAARAVGTVLLVDETTAELGWGVDDGALPRPTAALDRTAQVITVGSASKLLWGGLRIGWLRAAPALVRQLAADRVFGDVGTPVLDQLIAAEMIAEQLDEVRAHQLQRLRASADALAAELRLRLPGWEFTLPPGGLALWLATAGTSGTALARAGERIGVRLAAGARFGVDGAFEDYLRIPLTVPPAAVPAAVERLAEAPARAARGGGRAPAGGDPQPLAV</sequence>
<keyword evidence="3" id="KW-0805">Transcription regulation</keyword>
<dbReference type="InterPro" id="IPR036390">
    <property type="entry name" value="WH_DNA-bd_sf"/>
</dbReference>
<keyword evidence="8" id="KW-1185">Reference proteome</keyword>
<evidence type="ECO:0000259" key="6">
    <source>
        <dbReference type="PROSITE" id="PS50949"/>
    </source>
</evidence>
<dbReference type="EMBL" id="BAAALD010000117">
    <property type="protein sequence ID" value="GAA1120151.1"/>
    <property type="molecule type" value="Genomic_DNA"/>
</dbReference>
<evidence type="ECO:0000256" key="1">
    <source>
        <dbReference type="ARBA" id="ARBA00005384"/>
    </source>
</evidence>
<dbReference type="InterPro" id="IPR051446">
    <property type="entry name" value="HTH_trans_reg/aminotransferase"/>
</dbReference>
<evidence type="ECO:0000256" key="5">
    <source>
        <dbReference type="ARBA" id="ARBA00023163"/>
    </source>
</evidence>
<dbReference type="GO" id="GO:0008483">
    <property type="term" value="F:transaminase activity"/>
    <property type="evidence" value="ECO:0007669"/>
    <property type="project" value="UniProtKB-KW"/>
</dbReference>
<dbReference type="Gene3D" id="3.40.640.10">
    <property type="entry name" value="Type I PLP-dependent aspartate aminotransferase-like (Major domain)"/>
    <property type="match status" value="1"/>
</dbReference>
<dbReference type="InterPro" id="IPR015421">
    <property type="entry name" value="PyrdxlP-dep_Trfase_major"/>
</dbReference>
<dbReference type="SUPFAM" id="SSF53383">
    <property type="entry name" value="PLP-dependent transferases"/>
    <property type="match status" value="1"/>
</dbReference>
<comment type="caution">
    <text evidence="7">The sequence shown here is derived from an EMBL/GenBank/DDBJ whole genome shotgun (WGS) entry which is preliminary data.</text>
</comment>
<dbReference type="Gene3D" id="3.90.1150.10">
    <property type="entry name" value="Aspartate Aminotransferase, domain 1"/>
    <property type="match status" value="1"/>
</dbReference>
<dbReference type="PANTHER" id="PTHR46577:SF1">
    <property type="entry name" value="HTH-TYPE TRANSCRIPTIONAL REGULATORY PROTEIN GABR"/>
    <property type="match status" value="1"/>
</dbReference>
<dbReference type="CDD" id="cd00609">
    <property type="entry name" value="AAT_like"/>
    <property type="match status" value="1"/>
</dbReference>
<dbReference type="RefSeq" id="WP_344627763.1">
    <property type="nucleotide sequence ID" value="NZ_BAAALD010000117.1"/>
</dbReference>
<evidence type="ECO:0000256" key="3">
    <source>
        <dbReference type="ARBA" id="ARBA00023015"/>
    </source>
</evidence>
<dbReference type="CDD" id="cd07377">
    <property type="entry name" value="WHTH_GntR"/>
    <property type="match status" value="1"/>
</dbReference>
<protein>
    <submittedName>
        <fullName evidence="7">PLP-dependent aminotransferase family protein</fullName>
    </submittedName>
</protein>
<dbReference type="InterPro" id="IPR015422">
    <property type="entry name" value="PyrdxlP-dep_Trfase_small"/>
</dbReference>
<dbReference type="PROSITE" id="PS50949">
    <property type="entry name" value="HTH_GNTR"/>
    <property type="match status" value="1"/>
</dbReference>
<dbReference type="SMART" id="SM00345">
    <property type="entry name" value="HTH_GNTR"/>
    <property type="match status" value="1"/>
</dbReference>
<accession>A0ABN1U553</accession>
<dbReference type="InterPro" id="IPR004839">
    <property type="entry name" value="Aminotransferase_I/II_large"/>
</dbReference>
<keyword evidence="7" id="KW-0808">Transferase</keyword>
<evidence type="ECO:0000313" key="8">
    <source>
        <dbReference type="Proteomes" id="UP001499987"/>
    </source>
</evidence>
<dbReference type="SUPFAM" id="SSF46785">
    <property type="entry name" value="Winged helix' DNA-binding domain"/>
    <property type="match status" value="1"/>
</dbReference>
<dbReference type="Pfam" id="PF00155">
    <property type="entry name" value="Aminotran_1_2"/>
    <property type="match status" value="1"/>
</dbReference>
<dbReference type="InterPro" id="IPR000524">
    <property type="entry name" value="Tscrpt_reg_HTH_GntR"/>
</dbReference>
<gene>
    <name evidence="7" type="ORF">GCM10009663_69900</name>
</gene>